<gene>
    <name evidence="2" type="ORF">H696_02496</name>
</gene>
<accession>A0A058ZC83</accession>
<protein>
    <submittedName>
        <fullName evidence="2">Uncharacterized protein</fullName>
    </submittedName>
</protein>
<feature type="region of interest" description="Disordered" evidence="1">
    <location>
        <begin position="1"/>
        <end position="123"/>
    </location>
</feature>
<dbReference type="RefSeq" id="XP_009494679.1">
    <property type="nucleotide sequence ID" value="XM_009496404.1"/>
</dbReference>
<dbReference type="Proteomes" id="UP000030693">
    <property type="component" value="Unassembled WGS sequence"/>
</dbReference>
<dbReference type="OrthoDB" id="2012063at2759"/>
<feature type="compositionally biased region" description="Low complexity" evidence="1">
    <location>
        <begin position="60"/>
        <end position="73"/>
    </location>
</feature>
<evidence type="ECO:0000313" key="3">
    <source>
        <dbReference type="Proteomes" id="UP000030693"/>
    </source>
</evidence>
<reference evidence="2" key="1">
    <citation type="submission" date="2013-04" db="EMBL/GenBank/DDBJ databases">
        <title>The Genome Sequence of Fonticula alba ATCC 38817.</title>
        <authorList>
            <consortium name="The Broad Institute Genomics Platform"/>
            <person name="Russ C."/>
            <person name="Cuomo C."/>
            <person name="Burger G."/>
            <person name="Gray M.W."/>
            <person name="Holland P.W.H."/>
            <person name="King N."/>
            <person name="Lang F.B.F."/>
            <person name="Roger A.J."/>
            <person name="Ruiz-Trillo I."/>
            <person name="Brown M."/>
            <person name="Walker B."/>
            <person name="Young S."/>
            <person name="Zeng Q."/>
            <person name="Gargeya S."/>
            <person name="Fitzgerald M."/>
            <person name="Haas B."/>
            <person name="Abouelleil A."/>
            <person name="Allen A.W."/>
            <person name="Alvarado L."/>
            <person name="Arachchi H.M."/>
            <person name="Berlin A.M."/>
            <person name="Chapman S.B."/>
            <person name="Gainer-Dewar J."/>
            <person name="Goldberg J."/>
            <person name="Griggs A."/>
            <person name="Gujja S."/>
            <person name="Hansen M."/>
            <person name="Howarth C."/>
            <person name="Imamovic A."/>
            <person name="Ireland A."/>
            <person name="Larimer J."/>
            <person name="McCowan C."/>
            <person name="Murphy C."/>
            <person name="Pearson M."/>
            <person name="Poon T.W."/>
            <person name="Priest M."/>
            <person name="Roberts A."/>
            <person name="Saif S."/>
            <person name="Shea T."/>
            <person name="Sisk P."/>
            <person name="Sykes S."/>
            <person name="Wortman J."/>
            <person name="Nusbaum C."/>
            <person name="Birren B."/>
        </authorList>
    </citation>
    <scope>NUCLEOTIDE SEQUENCE [LARGE SCALE GENOMIC DNA]</scope>
    <source>
        <strain evidence="2">ATCC 38817</strain>
    </source>
</reference>
<sequence>MHRQLGVGLPDLEIHRPAHLQRTVTDPAARRDDPTSDCRLVGLPGRLPSPAPGPPPPAGLPAGRHAGTGAATRPPEVPVLVTLAAGAPGDPKGPWPRRPSPAPGGPAAGRSPPGLERPGRAADSSPPRWILFLAVLLAVWAWTPATAGAPVQPARPVAPPVFEALSAMGTTSRAACQCPGPDTRVMCFARLRYCRTMARRGLVGELLQRDVTNPEAPTFSLAPRASVCYASGYPLFACLGDVLALAGRARAAHDRHSVHLPGHGRDSQHSQHEPELAHAAGQLTDSELAAVVRFLCRSSNECHAQREPYSGTVAHDPEVRGFGRTGTYYFLGRPGGVYNIITDSLFSLNARFISLPGSRGTYIGRLGAVIPNPSPGRPPILIGFDILPEGAIMVEQQVFIATRKERRHTFSIFITLAYQLVGPGPGTLQVKLRAYSWNVVARVIPQNPITWLSRSVAQDQPERRDQGFTEAEWADLVAASTRNYGLGPMAAELPPDTSSRQDPAGSQQHAPLLSEQLHPLPSQADTDDDPFGERMDLTWLEEPGRGPDGRGGDGGGGDGGFQQPPPYSDLPEDILHSDPFEEDQDFGDPPLDRLPGFMLTPAPPPPAGDREEEETAEGADGEGADGPRGVAEAAPAWGAPGVPVRPAYINIHVTLLLKPETEPHGILGQTARITYLDYFNPNWNTFHLEGVEQSYEVNGLFETKFPYSRFGQPNNAKIPGYVDTPTQSHGKDRYVGGVG</sequence>
<feature type="region of interest" description="Disordered" evidence="1">
    <location>
        <begin position="487"/>
        <end position="509"/>
    </location>
</feature>
<dbReference type="AlphaFoldDB" id="A0A058ZC83"/>
<dbReference type="GeneID" id="20527221"/>
<keyword evidence="3" id="KW-1185">Reference proteome</keyword>
<evidence type="ECO:0000313" key="2">
    <source>
        <dbReference type="EMBL" id="KCV71556.1"/>
    </source>
</evidence>
<proteinExistence type="predicted"/>
<feature type="compositionally biased region" description="Basic and acidic residues" evidence="1">
    <location>
        <begin position="539"/>
        <end position="551"/>
    </location>
</feature>
<feature type="compositionally biased region" description="Pro residues" evidence="1">
    <location>
        <begin position="47"/>
        <end position="59"/>
    </location>
</feature>
<organism evidence="2">
    <name type="scientific">Fonticula alba</name>
    <name type="common">Slime mold</name>
    <dbReference type="NCBI Taxonomy" id="691883"/>
    <lineage>
        <taxon>Eukaryota</taxon>
        <taxon>Rotosphaerida</taxon>
        <taxon>Fonticulaceae</taxon>
        <taxon>Fonticula</taxon>
    </lineage>
</organism>
<feature type="region of interest" description="Disordered" evidence="1">
    <location>
        <begin position="515"/>
        <end position="534"/>
    </location>
</feature>
<feature type="compositionally biased region" description="Polar residues" evidence="1">
    <location>
        <begin position="496"/>
        <end position="509"/>
    </location>
</feature>
<dbReference type="PANTHER" id="PTHR31656">
    <property type="entry name" value="ROOT CAP DOMAIN-CONTAINING PROTEIN"/>
    <property type="match status" value="1"/>
</dbReference>
<name>A0A058ZC83_FONAL</name>
<feature type="compositionally biased region" description="Acidic residues" evidence="1">
    <location>
        <begin position="610"/>
        <end position="623"/>
    </location>
</feature>
<evidence type="ECO:0000256" key="1">
    <source>
        <dbReference type="SAM" id="MobiDB-lite"/>
    </source>
</evidence>
<feature type="compositionally biased region" description="Pro residues" evidence="1">
    <location>
        <begin position="91"/>
        <end position="104"/>
    </location>
</feature>
<feature type="region of interest" description="Disordered" evidence="1">
    <location>
        <begin position="539"/>
        <end position="635"/>
    </location>
</feature>
<dbReference type="EMBL" id="KB932203">
    <property type="protein sequence ID" value="KCV71556.1"/>
    <property type="molecule type" value="Genomic_DNA"/>
</dbReference>
<feature type="region of interest" description="Disordered" evidence="1">
    <location>
        <begin position="257"/>
        <end position="276"/>
    </location>
</feature>